<evidence type="ECO:0000313" key="2">
    <source>
        <dbReference type="EMBL" id="RXH56212.1"/>
    </source>
</evidence>
<keyword evidence="3" id="KW-1185">Reference proteome</keyword>
<dbReference type="PANTHER" id="PTHR34504:SF2">
    <property type="entry name" value="UPF0150 PROTEIN SSL0259"/>
    <property type="match status" value="1"/>
</dbReference>
<dbReference type="Gene3D" id="3.30.160.250">
    <property type="match status" value="1"/>
</dbReference>
<organism evidence="2 3">
    <name type="scientific">Granulicella sibirica</name>
    <dbReference type="NCBI Taxonomy" id="2479048"/>
    <lineage>
        <taxon>Bacteria</taxon>
        <taxon>Pseudomonadati</taxon>
        <taxon>Acidobacteriota</taxon>
        <taxon>Terriglobia</taxon>
        <taxon>Terriglobales</taxon>
        <taxon>Acidobacteriaceae</taxon>
        <taxon>Granulicella</taxon>
    </lineage>
</organism>
<dbReference type="Pfam" id="PF15919">
    <property type="entry name" value="HicB_lk_antitox"/>
    <property type="match status" value="1"/>
</dbReference>
<dbReference type="InterPro" id="IPR031807">
    <property type="entry name" value="HicB-like"/>
</dbReference>
<comment type="caution">
    <text evidence="2">The sequence shown here is derived from an EMBL/GenBank/DDBJ whole genome shotgun (WGS) entry which is preliminary data.</text>
</comment>
<dbReference type="AlphaFoldDB" id="A0A4Q0T0H1"/>
<reference evidence="3" key="2">
    <citation type="submission" date="2019-02" db="EMBL/GenBank/DDBJ databases">
        <title>Granulicella sibirica sp. nov., a psychrotolerant acidobacterium isolated from an organic soil layer in forested tundra, West Siberia.</title>
        <authorList>
            <person name="Oshkin I.Y."/>
            <person name="Kulichevskaya I.S."/>
            <person name="Rijpstra W.I.C."/>
            <person name="Sinninghe Damste J.S."/>
            <person name="Rakitin A.L."/>
            <person name="Ravin N.V."/>
            <person name="Dedysh S.N."/>
        </authorList>
    </citation>
    <scope>NUCLEOTIDE SEQUENCE [LARGE SCALE GENOMIC DNA]</scope>
    <source>
        <strain evidence="3">AF10</strain>
    </source>
</reference>
<evidence type="ECO:0000259" key="1">
    <source>
        <dbReference type="Pfam" id="PF15919"/>
    </source>
</evidence>
<protein>
    <recommendedName>
        <fullName evidence="1">HicB-like antitoxin of toxin-antitoxin system domain-containing protein</fullName>
    </recommendedName>
</protein>
<accession>A0A4Q0T0H1</accession>
<dbReference type="InterPro" id="IPR051404">
    <property type="entry name" value="TA_system_antitoxin"/>
</dbReference>
<reference evidence="2 3" key="1">
    <citation type="submission" date="2018-11" db="EMBL/GenBank/DDBJ databases">
        <authorList>
            <person name="Mardanov A.V."/>
            <person name="Ravin N.V."/>
            <person name="Dedysh S.N."/>
        </authorList>
    </citation>
    <scope>NUCLEOTIDE SEQUENCE [LARGE SCALE GENOMIC DNA]</scope>
    <source>
        <strain evidence="2 3">AF10</strain>
    </source>
</reference>
<dbReference type="PANTHER" id="PTHR34504">
    <property type="entry name" value="ANTITOXIN HICB"/>
    <property type="match status" value="1"/>
</dbReference>
<dbReference type="SUPFAM" id="SSF143100">
    <property type="entry name" value="TTHA1013/TTHA0281-like"/>
    <property type="match status" value="1"/>
</dbReference>
<dbReference type="RefSeq" id="WP_128913716.1">
    <property type="nucleotide sequence ID" value="NZ_RDSM01000002.1"/>
</dbReference>
<dbReference type="InterPro" id="IPR035069">
    <property type="entry name" value="TTHA1013/TTHA0281-like"/>
</dbReference>
<dbReference type="Proteomes" id="UP000289437">
    <property type="component" value="Unassembled WGS sequence"/>
</dbReference>
<proteinExistence type="predicted"/>
<evidence type="ECO:0000313" key="3">
    <source>
        <dbReference type="Proteomes" id="UP000289437"/>
    </source>
</evidence>
<dbReference type="OrthoDB" id="5419659at2"/>
<name>A0A4Q0T0H1_9BACT</name>
<gene>
    <name evidence="2" type="ORF">GRAN_3069</name>
</gene>
<sequence>MTEPLKYAVVFERSEDGYGAFVPDLPGCITVGDTLAETESNIREAIAGHLIAMKEHGETIPRPTTLAEYIEVPIAMGQ</sequence>
<dbReference type="EMBL" id="RDSM01000002">
    <property type="protein sequence ID" value="RXH56212.1"/>
    <property type="molecule type" value="Genomic_DNA"/>
</dbReference>
<feature type="domain" description="HicB-like antitoxin of toxin-antitoxin system" evidence="1">
    <location>
        <begin position="7"/>
        <end position="73"/>
    </location>
</feature>